<proteinExistence type="predicted"/>
<dbReference type="PANTHER" id="PTHR43640">
    <property type="entry name" value="OS07G0260300 PROTEIN"/>
    <property type="match status" value="1"/>
</dbReference>
<keyword evidence="3" id="KW-1185">Reference proteome</keyword>
<feature type="domain" description="Thioredoxin" evidence="1">
    <location>
        <begin position="8"/>
        <end position="161"/>
    </location>
</feature>
<evidence type="ECO:0000313" key="2">
    <source>
        <dbReference type="EMBL" id="MBF2735667.1"/>
    </source>
</evidence>
<dbReference type="EMBL" id="JADHEI010000046">
    <property type="protein sequence ID" value="MBF2735667.1"/>
    <property type="molecule type" value="Genomic_DNA"/>
</dbReference>
<reference evidence="2" key="1">
    <citation type="submission" date="2020-10" db="EMBL/GenBank/DDBJ databases">
        <title>An improved Amphimedon queenslandica hologenome assembly reveals how three proteobacterial symbionts can extend the metabolic phenotypic of their marine sponge host.</title>
        <authorList>
            <person name="Degnan B."/>
            <person name="Degnan S."/>
            <person name="Xiang X."/>
        </authorList>
    </citation>
    <scope>NUCLEOTIDE SEQUENCE</scope>
    <source>
        <strain evidence="2">AqS2</strain>
    </source>
</reference>
<name>A0A930XX23_9GAMM</name>
<dbReference type="InterPro" id="IPR036249">
    <property type="entry name" value="Thioredoxin-like_sf"/>
</dbReference>
<dbReference type="GO" id="GO:0016491">
    <property type="term" value="F:oxidoreductase activity"/>
    <property type="evidence" value="ECO:0007669"/>
    <property type="project" value="InterPro"/>
</dbReference>
<comment type="caution">
    <text evidence="2">The sequence shown here is derived from an EMBL/GenBank/DDBJ whole genome shotgun (WGS) entry which is preliminary data.</text>
</comment>
<dbReference type="AlphaFoldDB" id="A0A930XX23"/>
<dbReference type="PROSITE" id="PS51352">
    <property type="entry name" value="THIOREDOXIN_2"/>
    <property type="match status" value="1"/>
</dbReference>
<dbReference type="Pfam" id="PF08534">
    <property type="entry name" value="Redoxin"/>
    <property type="match status" value="1"/>
</dbReference>
<dbReference type="InterPro" id="IPR047262">
    <property type="entry name" value="PRX-like1"/>
</dbReference>
<sequence>MTAKPFTLPLGSPLPDFSLPATDGRDYGPADFAAAEALVVFFTCNHCPYVTGSDEATRASAERVAGRAAFVAVNANSARTYAEDSFEHMVARMEEHRFPWTYLHDESQKTALAFGALRTPHFFVFDRERRLVYCGRAVDNPGDAGRAQSFDLDRALDDCLAGREVATPLTNPVGCNVKWDGKAASWMPPAACDLV</sequence>
<organism evidence="2 3">
    <name type="scientific">Candidatus Amphirhobacter heronislandensis</name>
    <dbReference type="NCBI Taxonomy" id="1732024"/>
    <lineage>
        <taxon>Bacteria</taxon>
        <taxon>Pseudomonadati</taxon>
        <taxon>Pseudomonadota</taxon>
        <taxon>Gammaproteobacteria</taxon>
        <taxon>Candidatus Tethybacterales</taxon>
        <taxon>Candidatus Tethybacteraceae</taxon>
        <taxon>Candidatus Amphirhobacter</taxon>
    </lineage>
</organism>
<dbReference type="PANTHER" id="PTHR43640:SF1">
    <property type="entry name" value="THIOREDOXIN-DEPENDENT PEROXIREDOXIN"/>
    <property type="match status" value="1"/>
</dbReference>
<dbReference type="Gene3D" id="3.40.30.10">
    <property type="entry name" value="Glutaredoxin"/>
    <property type="match status" value="1"/>
</dbReference>
<evidence type="ECO:0000313" key="3">
    <source>
        <dbReference type="Proteomes" id="UP000604381"/>
    </source>
</evidence>
<protein>
    <submittedName>
        <fullName evidence="2">Thioredoxin family protein</fullName>
    </submittedName>
</protein>
<evidence type="ECO:0000259" key="1">
    <source>
        <dbReference type="PROSITE" id="PS51352"/>
    </source>
</evidence>
<dbReference type="Proteomes" id="UP000604381">
    <property type="component" value="Unassembled WGS sequence"/>
</dbReference>
<dbReference type="SUPFAM" id="SSF52833">
    <property type="entry name" value="Thioredoxin-like"/>
    <property type="match status" value="1"/>
</dbReference>
<dbReference type="InterPro" id="IPR013766">
    <property type="entry name" value="Thioredoxin_domain"/>
</dbReference>
<accession>A0A930XX23</accession>
<gene>
    <name evidence="2" type="ORF">ISN26_06295</name>
</gene>
<dbReference type="CDD" id="cd02969">
    <property type="entry name" value="PRX_like1"/>
    <property type="match status" value="1"/>
</dbReference>
<dbReference type="InterPro" id="IPR013740">
    <property type="entry name" value="Redoxin"/>
</dbReference>